<dbReference type="Pfam" id="PF10935">
    <property type="entry name" value="DUF2637"/>
    <property type="match status" value="1"/>
</dbReference>
<sequence length="489" mass="52943">MTTYYDPRAQRLVADAQAEQARAAAEATRAETMLRLEEARTARAAAAAEAERREREMRAASAAARRRLRRQEREQAKAARRARLRRGAGALAAAALTRAPVIVGAIAMGAPIAIAWRGQLEFATHVMHLGFMAPALPIALEGGVWYLAFLVHRAITARLPIGRYRVATWAMAAIAAGMNLWHGVTANKTDGLQVGVILALASLLGIALWELTASLTQQSASKRTAAEIRRAAWRRLRYPRLSWAAASIRASRGEQCSIEEAWTAAWIDRYGVGPQASRRDRTLARSIVRYQRAADRQAAKDGRLLIVDGSIVRPGEPGPHQSAEAEEAMARLKAFTERRQDVARSIAFPSIGSPAIESPPQPAASIEADRPAEPATAPIDRAPSIETQPIAVVRSIESTPAPAGPSIERRSGRSPIDPAGPADPIESTEAEPAPRRSIEEHRAALRAAIEAGDIDPREATAEEIRRTLSCAPRTARILRDELKQTESAA</sequence>
<evidence type="ECO:0000313" key="4">
    <source>
        <dbReference type="EMBL" id="GGK94248.1"/>
    </source>
</evidence>
<evidence type="ECO:0008006" key="6">
    <source>
        <dbReference type="Google" id="ProtNLM"/>
    </source>
</evidence>
<feature type="compositionally biased region" description="Basic and acidic residues" evidence="2">
    <location>
        <begin position="432"/>
        <end position="443"/>
    </location>
</feature>
<feature type="region of interest" description="Disordered" evidence="2">
    <location>
        <begin position="350"/>
        <end position="443"/>
    </location>
</feature>
<evidence type="ECO:0000256" key="3">
    <source>
        <dbReference type="SAM" id="Phobius"/>
    </source>
</evidence>
<dbReference type="AlphaFoldDB" id="A0AA37BMU4"/>
<evidence type="ECO:0000313" key="5">
    <source>
        <dbReference type="Proteomes" id="UP000627984"/>
    </source>
</evidence>
<evidence type="ECO:0000256" key="2">
    <source>
        <dbReference type="SAM" id="MobiDB-lite"/>
    </source>
</evidence>
<feature type="transmembrane region" description="Helical" evidence="3">
    <location>
        <begin position="164"/>
        <end position="182"/>
    </location>
</feature>
<organism evidence="4 5">
    <name type="scientific">Planomonospora parontospora</name>
    <dbReference type="NCBI Taxonomy" id="58119"/>
    <lineage>
        <taxon>Bacteria</taxon>
        <taxon>Bacillati</taxon>
        <taxon>Actinomycetota</taxon>
        <taxon>Actinomycetes</taxon>
        <taxon>Streptosporangiales</taxon>
        <taxon>Streptosporangiaceae</taxon>
        <taxon>Planomonospora</taxon>
    </lineage>
</organism>
<reference evidence="4" key="1">
    <citation type="journal article" date="2014" name="Int. J. Syst. Evol. Microbiol.">
        <title>Complete genome sequence of Corynebacterium casei LMG S-19264T (=DSM 44701T), isolated from a smear-ripened cheese.</title>
        <authorList>
            <consortium name="US DOE Joint Genome Institute (JGI-PGF)"/>
            <person name="Walter F."/>
            <person name="Albersmeier A."/>
            <person name="Kalinowski J."/>
            <person name="Ruckert C."/>
        </authorList>
    </citation>
    <scope>NUCLEOTIDE SEQUENCE</scope>
    <source>
        <strain evidence="4">JCM 3093</strain>
    </source>
</reference>
<feature type="coiled-coil region" evidence="1">
    <location>
        <begin position="36"/>
        <end position="81"/>
    </location>
</feature>
<keyword evidence="3" id="KW-0812">Transmembrane</keyword>
<evidence type="ECO:0000256" key="1">
    <source>
        <dbReference type="SAM" id="Coils"/>
    </source>
</evidence>
<dbReference type="EMBL" id="BMQD01000029">
    <property type="protein sequence ID" value="GGK94248.1"/>
    <property type="molecule type" value="Genomic_DNA"/>
</dbReference>
<feature type="transmembrane region" description="Helical" evidence="3">
    <location>
        <begin position="90"/>
        <end position="116"/>
    </location>
</feature>
<feature type="transmembrane region" description="Helical" evidence="3">
    <location>
        <begin position="128"/>
        <end position="152"/>
    </location>
</feature>
<dbReference type="InterPro" id="IPR021235">
    <property type="entry name" value="DUF2637"/>
</dbReference>
<keyword evidence="3" id="KW-1133">Transmembrane helix</keyword>
<name>A0AA37BMU4_9ACTN</name>
<protein>
    <recommendedName>
        <fullName evidence="6">DUF2637 domain-containing protein</fullName>
    </recommendedName>
</protein>
<gene>
    <name evidence="4" type="ORF">GCM10010126_62050</name>
</gene>
<keyword evidence="1" id="KW-0175">Coiled coil</keyword>
<dbReference type="RefSeq" id="WP_239321140.1">
    <property type="nucleotide sequence ID" value="NZ_BMQD01000029.1"/>
</dbReference>
<dbReference type="Proteomes" id="UP000627984">
    <property type="component" value="Unassembled WGS sequence"/>
</dbReference>
<proteinExistence type="predicted"/>
<accession>A0AA37BMU4</accession>
<feature type="transmembrane region" description="Helical" evidence="3">
    <location>
        <begin position="194"/>
        <end position="213"/>
    </location>
</feature>
<keyword evidence="3" id="KW-0472">Membrane</keyword>
<comment type="caution">
    <text evidence="4">The sequence shown here is derived from an EMBL/GenBank/DDBJ whole genome shotgun (WGS) entry which is preliminary data.</text>
</comment>
<reference evidence="4" key="2">
    <citation type="submission" date="2022-09" db="EMBL/GenBank/DDBJ databases">
        <authorList>
            <person name="Sun Q."/>
            <person name="Ohkuma M."/>
        </authorList>
    </citation>
    <scope>NUCLEOTIDE SEQUENCE</scope>
    <source>
        <strain evidence="4">JCM 3093</strain>
    </source>
</reference>